<proteinExistence type="predicted"/>
<evidence type="ECO:0000256" key="2">
    <source>
        <dbReference type="ARBA" id="ARBA00022771"/>
    </source>
</evidence>
<dbReference type="GO" id="GO:0008270">
    <property type="term" value="F:zinc ion binding"/>
    <property type="evidence" value="ECO:0007669"/>
    <property type="project" value="UniProtKB-KW"/>
</dbReference>
<dbReference type="InterPro" id="IPR002893">
    <property type="entry name" value="Znf_MYND"/>
</dbReference>
<dbReference type="Proteomes" id="UP000807306">
    <property type="component" value="Unassembled WGS sequence"/>
</dbReference>
<feature type="domain" description="MYND-type" evidence="5">
    <location>
        <begin position="20"/>
        <end position="58"/>
    </location>
</feature>
<evidence type="ECO:0000313" key="6">
    <source>
        <dbReference type="EMBL" id="KAF9529473.1"/>
    </source>
</evidence>
<keyword evidence="7" id="KW-1185">Reference proteome</keyword>
<evidence type="ECO:0000256" key="1">
    <source>
        <dbReference type="ARBA" id="ARBA00022723"/>
    </source>
</evidence>
<keyword evidence="3" id="KW-0862">Zinc</keyword>
<organism evidence="6 7">
    <name type="scientific">Crepidotus variabilis</name>
    <dbReference type="NCBI Taxonomy" id="179855"/>
    <lineage>
        <taxon>Eukaryota</taxon>
        <taxon>Fungi</taxon>
        <taxon>Dikarya</taxon>
        <taxon>Basidiomycota</taxon>
        <taxon>Agaricomycotina</taxon>
        <taxon>Agaricomycetes</taxon>
        <taxon>Agaricomycetidae</taxon>
        <taxon>Agaricales</taxon>
        <taxon>Agaricineae</taxon>
        <taxon>Crepidotaceae</taxon>
        <taxon>Crepidotus</taxon>
    </lineage>
</organism>
<gene>
    <name evidence="6" type="ORF">CPB83DRAFT_790071</name>
</gene>
<dbReference type="PROSITE" id="PS50865">
    <property type="entry name" value="ZF_MYND_2"/>
    <property type="match status" value="1"/>
</dbReference>
<keyword evidence="2 4" id="KW-0863">Zinc-finger</keyword>
<protein>
    <recommendedName>
        <fullName evidence="5">MYND-type domain-containing protein</fullName>
    </recommendedName>
</protein>
<dbReference type="AlphaFoldDB" id="A0A9P6JR28"/>
<evidence type="ECO:0000259" key="5">
    <source>
        <dbReference type="PROSITE" id="PS50865"/>
    </source>
</evidence>
<dbReference type="PROSITE" id="PS01360">
    <property type="entry name" value="ZF_MYND_1"/>
    <property type="match status" value="1"/>
</dbReference>
<dbReference type="Pfam" id="PF01753">
    <property type="entry name" value="zf-MYND"/>
    <property type="match status" value="1"/>
</dbReference>
<dbReference type="Gene3D" id="6.10.140.2220">
    <property type="match status" value="1"/>
</dbReference>
<accession>A0A9P6JR28</accession>
<keyword evidence="1" id="KW-0479">Metal-binding</keyword>
<comment type="caution">
    <text evidence="6">The sequence shown here is derived from an EMBL/GenBank/DDBJ whole genome shotgun (WGS) entry which is preliminary data.</text>
</comment>
<name>A0A9P6JR28_9AGAR</name>
<dbReference type="SUPFAM" id="SSF144232">
    <property type="entry name" value="HIT/MYND zinc finger-like"/>
    <property type="match status" value="1"/>
</dbReference>
<reference evidence="6" key="1">
    <citation type="submission" date="2020-11" db="EMBL/GenBank/DDBJ databases">
        <authorList>
            <consortium name="DOE Joint Genome Institute"/>
            <person name="Ahrendt S."/>
            <person name="Riley R."/>
            <person name="Andreopoulos W."/>
            <person name="Labutti K."/>
            <person name="Pangilinan J."/>
            <person name="Ruiz-Duenas F.J."/>
            <person name="Barrasa J.M."/>
            <person name="Sanchez-Garcia M."/>
            <person name="Camarero S."/>
            <person name="Miyauchi S."/>
            <person name="Serrano A."/>
            <person name="Linde D."/>
            <person name="Babiker R."/>
            <person name="Drula E."/>
            <person name="Ayuso-Fernandez I."/>
            <person name="Pacheco R."/>
            <person name="Padilla G."/>
            <person name="Ferreira P."/>
            <person name="Barriuso J."/>
            <person name="Kellner H."/>
            <person name="Castanera R."/>
            <person name="Alfaro M."/>
            <person name="Ramirez L."/>
            <person name="Pisabarro A.G."/>
            <person name="Kuo A."/>
            <person name="Tritt A."/>
            <person name="Lipzen A."/>
            <person name="He G."/>
            <person name="Yan M."/>
            <person name="Ng V."/>
            <person name="Cullen D."/>
            <person name="Martin F."/>
            <person name="Rosso M.-N."/>
            <person name="Henrissat B."/>
            <person name="Hibbett D."/>
            <person name="Martinez A.T."/>
            <person name="Grigoriev I.V."/>
        </authorList>
    </citation>
    <scope>NUCLEOTIDE SEQUENCE</scope>
    <source>
        <strain evidence="6">CBS 506.95</strain>
    </source>
</reference>
<sequence>MSFGSDSVQVHLPLAALDKCFRCRKTDAKLRVCSSCGEVLYCSEECQKKDWKAHKSNCGKTVRLDLETYYPFVAALQYTNHLLLLHRPATLHPALERKILNSPNPGSTEDILLLPDGSDEGSRIILLGDKIEESERDTPTWWPTARSAQVRNKLMRRIMTEGNMLPIVLSTALALVTEIYSTPHSRTDGARLRLQSRHSPIADIGIAKGPIRVTSKDRLSYMLKENSEFILGQDPKEHCWIYFITLDGHEYILDCGMFAFNMATGVNAKEYCQPATALPPYTWVPVMPLTAGWNPKHRFSVLRNVELRKATMVMMRVGTKPMRHGPEEDYILSWMEYVGGRTCTKLEKATMMELLQDNSLVFRLNLITREYQNFPQTPADVTVSVDLDPDQDPSTHPDFNRQAQAQERYLKAKTKQLRKGQISAKQWDRALDRWLALKRLDEVRREAAAASRR</sequence>
<dbReference type="OrthoDB" id="341421at2759"/>
<evidence type="ECO:0000313" key="7">
    <source>
        <dbReference type="Proteomes" id="UP000807306"/>
    </source>
</evidence>
<dbReference type="EMBL" id="MU157846">
    <property type="protein sequence ID" value="KAF9529473.1"/>
    <property type="molecule type" value="Genomic_DNA"/>
</dbReference>
<evidence type="ECO:0000256" key="4">
    <source>
        <dbReference type="PROSITE-ProRule" id="PRU00134"/>
    </source>
</evidence>
<evidence type="ECO:0000256" key="3">
    <source>
        <dbReference type="ARBA" id="ARBA00022833"/>
    </source>
</evidence>